<keyword evidence="2" id="KW-0812">Transmembrane</keyword>
<name>A0A956SF49_UNCEI</name>
<accession>A0A956SF49</accession>
<protein>
    <submittedName>
        <fullName evidence="3">DUF2723 domain-containing protein</fullName>
    </submittedName>
</protein>
<evidence type="ECO:0000256" key="2">
    <source>
        <dbReference type="SAM" id="Phobius"/>
    </source>
</evidence>
<keyword evidence="2" id="KW-0472">Membrane</keyword>
<feature type="transmembrane region" description="Helical" evidence="2">
    <location>
        <begin position="402"/>
        <end position="420"/>
    </location>
</feature>
<feature type="transmembrane region" description="Helical" evidence="2">
    <location>
        <begin position="257"/>
        <end position="280"/>
    </location>
</feature>
<feature type="repeat" description="TPR" evidence="1">
    <location>
        <begin position="777"/>
        <end position="810"/>
    </location>
</feature>
<feature type="transmembrane region" description="Helical" evidence="2">
    <location>
        <begin position="131"/>
        <end position="149"/>
    </location>
</feature>
<evidence type="ECO:0000313" key="3">
    <source>
        <dbReference type="EMBL" id="MCA9758362.1"/>
    </source>
</evidence>
<comment type="caution">
    <text evidence="3">The sequence shown here is derived from an EMBL/GenBank/DDBJ whole genome shotgun (WGS) entry which is preliminary data.</text>
</comment>
<dbReference type="Gene3D" id="1.25.40.10">
    <property type="entry name" value="Tetratricopeptide repeat domain"/>
    <property type="match status" value="1"/>
</dbReference>
<evidence type="ECO:0000256" key="1">
    <source>
        <dbReference type="PROSITE-ProRule" id="PRU00339"/>
    </source>
</evidence>
<feature type="transmembrane region" description="Helical" evidence="2">
    <location>
        <begin position="292"/>
        <end position="312"/>
    </location>
</feature>
<reference evidence="3" key="1">
    <citation type="submission" date="2020-04" db="EMBL/GenBank/DDBJ databases">
        <authorList>
            <person name="Zhang T."/>
        </authorList>
    </citation>
    <scope>NUCLEOTIDE SEQUENCE</scope>
    <source>
        <strain evidence="3">HKST-UBA02</strain>
    </source>
</reference>
<reference evidence="3" key="2">
    <citation type="journal article" date="2021" name="Microbiome">
        <title>Successional dynamics and alternative stable states in a saline activated sludge microbial community over 9 years.</title>
        <authorList>
            <person name="Wang Y."/>
            <person name="Ye J."/>
            <person name="Ju F."/>
            <person name="Liu L."/>
            <person name="Boyd J.A."/>
            <person name="Deng Y."/>
            <person name="Parks D.H."/>
            <person name="Jiang X."/>
            <person name="Yin X."/>
            <person name="Woodcroft B.J."/>
            <person name="Tyson G.W."/>
            <person name="Hugenholtz P."/>
            <person name="Polz M.F."/>
            <person name="Zhang T."/>
        </authorList>
    </citation>
    <scope>NUCLEOTIDE SEQUENCE</scope>
    <source>
        <strain evidence="3">HKST-UBA02</strain>
    </source>
</reference>
<proteinExistence type="predicted"/>
<keyword evidence="2" id="KW-1133">Transmembrane helix</keyword>
<gene>
    <name evidence="3" type="ORF">KDA27_21380</name>
</gene>
<keyword evidence="1" id="KW-0802">TPR repeat</keyword>
<dbReference type="InterPro" id="IPR011990">
    <property type="entry name" value="TPR-like_helical_dom_sf"/>
</dbReference>
<dbReference type="InterPro" id="IPR021280">
    <property type="entry name" value="TMEM260-like"/>
</dbReference>
<dbReference type="InterPro" id="IPR052724">
    <property type="entry name" value="GT117_domain-containing"/>
</dbReference>
<feature type="transmembrane region" description="Helical" evidence="2">
    <location>
        <begin position="458"/>
        <end position="476"/>
    </location>
</feature>
<dbReference type="Pfam" id="PF11028">
    <property type="entry name" value="TMEM260-like"/>
    <property type="match status" value="1"/>
</dbReference>
<dbReference type="PROSITE" id="PS50005">
    <property type="entry name" value="TPR"/>
    <property type="match status" value="1"/>
</dbReference>
<dbReference type="Proteomes" id="UP000739538">
    <property type="component" value="Unassembled WGS sequence"/>
</dbReference>
<dbReference type="PANTHER" id="PTHR16214:SF3">
    <property type="entry name" value="TRANSMEMBRANE PROTEIN 260"/>
    <property type="match status" value="1"/>
</dbReference>
<dbReference type="PANTHER" id="PTHR16214">
    <property type="entry name" value="TRANSMEMBRANE PROTEIN 260"/>
    <property type="match status" value="1"/>
</dbReference>
<feature type="transmembrane region" description="Helical" evidence="2">
    <location>
        <begin position="12"/>
        <end position="35"/>
    </location>
</feature>
<feature type="transmembrane region" description="Helical" evidence="2">
    <location>
        <begin position="432"/>
        <end position="452"/>
    </location>
</feature>
<organism evidence="3 4">
    <name type="scientific">Eiseniibacteriota bacterium</name>
    <dbReference type="NCBI Taxonomy" id="2212470"/>
    <lineage>
        <taxon>Bacteria</taxon>
        <taxon>Candidatus Eiseniibacteriota</taxon>
    </lineage>
</organism>
<feature type="transmembrane region" description="Helical" evidence="2">
    <location>
        <begin position="192"/>
        <end position="221"/>
    </location>
</feature>
<dbReference type="InterPro" id="IPR019734">
    <property type="entry name" value="TPR_rpt"/>
</dbReference>
<feature type="transmembrane region" description="Helical" evidence="2">
    <location>
        <begin position="80"/>
        <end position="98"/>
    </location>
</feature>
<dbReference type="SUPFAM" id="SSF48452">
    <property type="entry name" value="TPR-like"/>
    <property type="match status" value="1"/>
</dbReference>
<feature type="transmembrane region" description="Helical" evidence="2">
    <location>
        <begin position="161"/>
        <end position="180"/>
    </location>
</feature>
<dbReference type="AlphaFoldDB" id="A0A956SF49"/>
<evidence type="ECO:0000313" key="4">
    <source>
        <dbReference type="Proteomes" id="UP000739538"/>
    </source>
</evidence>
<dbReference type="SMART" id="SM00028">
    <property type="entry name" value="TPR"/>
    <property type="match status" value="3"/>
</dbReference>
<dbReference type="EMBL" id="JAGQHS010000165">
    <property type="protein sequence ID" value="MCA9758362.1"/>
    <property type="molecule type" value="Genomic_DNA"/>
</dbReference>
<sequence length="872" mass="98051">MLTRLRTPVALGAAFVFVVTQIVYILTLTISCPFWDSGEYIATSYILGIPHPPGTPLYVLIGRVFSLIPFAELVATRVNYLSALSSSICATFLYLSTVEIHRRMRRGKGDPDGSRASDAPVRLAEGDEKRAIWAGVTGGVVAAFFAAFSRTFWDNAIEAEVYALGSAIMAVAFWLILKWARSDDRSRNMGLFLLIYYLLCLSMGIHLGTFLVLPGILLFVLLVDRRILASTWTGAMLVGAVVTLLHPGMLPTLGIRIYGAVFAVVLLLALVSLVLVRLGRGPIHPTVGPRGLLTWCMIAAILGVSTHAYLMIRAHLDPAINEADPSTWDSLWKMLIREQYRPPNPFEVRKAGWGIQFTKHFLRYAQDQYALDIRPTWLGSVVPYAFGSVGILSQAWRDRRSFALLALTYLITSVGLVFYLNFSENEVRDRDYFFVASFQFYAVWIGVGMAVFTEQFRGILLAIAATLSIVLPSLTLRRYWFEHDRTGFHVATDYAYNTLVGLEPNAILFTNGDNDTFPLWYIQQVEGFRKDVSVVNLSLLNTDWYLDQVQEYEPEVDLAWDHDTIQAALDYPVIQAMVEMKYGNWTREAELGFLGQTGLARYVDDPDVPIMTKDLAVRRILEREFGSRPIYIAVTVPDLMGLDDSLVMEGLNFRVAEPVPGDPDRVDLDKTLDLAWNKYRYRGILTESGEYDGSVYKDLNATRLTQNYAACYLRAADELYAEGAEEEAERNVQRAESIAPSSPSVAYSLGVLHLRAQRFEEAEKALLRAAALGSRDLRVYRYLGRAQEVQGKLAEAELSYRMAFDLGPNNAESLRDLFSYLWEVSKKREAAVALLTDWVRRHPEDRQMEAVLQEYADSLRISSGSGRRVEGR</sequence>
<feature type="transmembrane region" description="Helical" evidence="2">
    <location>
        <begin position="227"/>
        <end position="245"/>
    </location>
</feature>
<dbReference type="PROSITE" id="PS51257">
    <property type="entry name" value="PROKAR_LIPOPROTEIN"/>
    <property type="match status" value="1"/>
</dbReference>